<evidence type="ECO:0000256" key="1">
    <source>
        <dbReference type="PROSITE-ProRule" id="PRU00042"/>
    </source>
</evidence>
<feature type="compositionally biased region" description="Acidic residues" evidence="2">
    <location>
        <begin position="176"/>
        <end position="198"/>
    </location>
</feature>
<gene>
    <name evidence="4" type="ORF">F5878DRAFT_608165</name>
</gene>
<proteinExistence type="predicted"/>
<keyword evidence="1" id="KW-0862">Zinc</keyword>
<keyword evidence="5" id="KW-1185">Reference proteome</keyword>
<dbReference type="InterPro" id="IPR036236">
    <property type="entry name" value="Znf_C2H2_sf"/>
</dbReference>
<evidence type="ECO:0000256" key="2">
    <source>
        <dbReference type="SAM" id="MobiDB-lite"/>
    </source>
</evidence>
<dbReference type="EMBL" id="MU806012">
    <property type="protein sequence ID" value="KAJ3842233.1"/>
    <property type="molecule type" value="Genomic_DNA"/>
</dbReference>
<protein>
    <recommendedName>
        <fullName evidence="3">C2H2-type domain-containing protein</fullName>
    </recommendedName>
</protein>
<keyword evidence="1" id="KW-0479">Metal-binding</keyword>
<dbReference type="InterPro" id="IPR013087">
    <property type="entry name" value="Znf_C2H2_type"/>
</dbReference>
<sequence length="390" mass="43913">MAGCCSPADIFSSEFDLKNGSDLSLYFGKDDSRSNMEHDTELEPSAPRDLCSPSRPECDRSCNKIPSKSSPPLFMNPSGSMYRGDKPLFKGSKKNRDLKQKDRGVPLNASSKPSKSGTHNFIFSRSSSITKPISTSSSATKIKQGGEETEISHHLVTSHHRAAKRAVIYRYQYGQVDDDDGDDASEYEDSVDDDEYDDNNNFCTPSRKRKRKKSSYRPKQPPLSYPQVAAKQITRKKAKTDRDVDLVCGPSYQRSPLEPIASGSDSQRSKRGKDSQRLKKGKGKPVQIANPSAEEPEKEKVPCEDCGKTFIRGWDLSRHRETACPKLKVGILRGEDLQSLLQREPRLQCRYCLSIFSRVDACQRHMRENCRIRQRDLENSDQDSESSDQA</sequence>
<dbReference type="PROSITE" id="PS50157">
    <property type="entry name" value="ZINC_FINGER_C2H2_2"/>
    <property type="match status" value="1"/>
</dbReference>
<organism evidence="4 5">
    <name type="scientific">Lentinula raphanica</name>
    <dbReference type="NCBI Taxonomy" id="153919"/>
    <lineage>
        <taxon>Eukaryota</taxon>
        <taxon>Fungi</taxon>
        <taxon>Dikarya</taxon>
        <taxon>Basidiomycota</taxon>
        <taxon>Agaricomycotina</taxon>
        <taxon>Agaricomycetes</taxon>
        <taxon>Agaricomycetidae</taxon>
        <taxon>Agaricales</taxon>
        <taxon>Marasmiineae</taxon>
        <taxon>Omphalotaceae</taxon>
        <taxon>Lentinula</taxon>
    </lineage>
</organism>
<feature type="region of interest" description="Disordered" evidence="2">
    <location>
        <begin position="28"/>
        <end position="159"/>
    </location>
</feature>
<feature type="compositionally biased region" description="Basic residues" evidence="2">
    <location>
        <begin position="206"/>
        <end position="216"/>
    </location>
</feature>
<feature type="compositionally biased region" description="Polar residues" evidence="2">
    <location>
        <begin position="108"/>
        <end position="123"/>
    </location>
</feature>
<dbReference type="SUPFAM" id="SSF57667">
    <property type="entry name" value="beta-beta-alpha zinc fingers"/>
    <property type="match status" value="1"/>
</dbReference>
<feature type="compositionally biased region" description="Basic and acidic residues" evidence="2">
    <location>
        <begin position="83"/>
        <end position="104"/>
    </location>
</feature>
<feature type="region of interest" description="Disordered" evidence="2">
    <location>
        <begin position="174"/>
        <end position="299"/>
    </location>
</feature>
<dbReference type="Proteomes" id="UP001163846">
    <property type="component" value="Unassembled WGS sequence"/>
</dbReference>
<feature type="compositionally biased region" description="Basic and acidic residues" evidence="2">
    <location>
        <begin position="144"/>
        <end position="153"/>
    </location>
</feature>
<evidence type="ECO:0000313" key="4">
    <source>
        <dbReference type="EMBL" id="KAJ3842233.1"/>
    </source>
</evidence>
<accession>A0AA38PGI0</accession>
<dbReference type="Gene3D" id="3.30.160.60">
    <property type="entry name" value="Classic Zinc Finger"/>
    <property type="match status" value="1"/>
</dbReference>
<name>A0AA38PGI0_9AGAR</name>
<dbReference type="AlphaFoldDB" id="A0AA38PGI0"/>
<feature type="compositionally biased region" description="Basic and acidic residues" evidence="2">
    <location>
        <begin position="28"/>
        <end position="41"/>
    </location>
</feature>
<evidence type="ECO:0000259" key="3">
    <source>
        <dbReference type="PROSITE" id="PS50157"/>
    </source>
</evidence>
<comment type="caution">
    <text evidence="4">The sequence shown here is derived from an EMBL/GenBank/DDBJ whole genome shotgun (WGS) entry which is preliminary data.</text>
</comment>
<evidence type="ECO:0000313" key="5">
    <source>
        <dbReference type="Proteomes" id="UP001163846"/>
    </source>
</evidence>
<feature type="compositionally biased region" description="Low complexity" evidence="2">
    <location>
        <begin position="124"/>
        <end position="143"/>
    </location>
</feature>
<feature type="domain" description="C2H2-type" evidence="3">
    <location>
        <begin position="301"/>
        <end position="322"/>
    </location>
</feature>
<reference evidence="4" key="1">
    <citation type="submission" date="2022-08" db="EMBL/GenBank/DDBJ databases">
        <authorList>
            <consortium name="DOE Joint Genome Institute"/>
            <person name="Min B."/>
            <person name="Riley R."/>
            <person name="Sierra-Patev S."/>
            <person name="Naranjo-Ortiz M."/>
            <person name="Looney B."/>
            <person name="Konkel Z."/>
            <person name="Slot J.C."/>
            <person name="Sakamoto Y."/>
            <person name="Steenwyk J.L."/>
            <person name="Rokas A."/>
            <person name="Carro J."/>
            <person name="Camarero S."/>
            <person name="Ferreira P."/>
            <person name="Molpeceres G."/>
            <person name="Ruiz-Duenas F.J."/>
            <person name="Serrano A."/>
            <person name="Henrissat B."/>
            <person name="Drula E."/>
            <person name="Hughes K.W."/>
            <person name="Mata J.L."/>
            <person name="Ishikawa N.K."/>
            <person name="Vargas-Isla R."/>
            <person name="Ushijima S."/>
            <person name="Smith C.A."/>
            <person name="Ahrendt S."/>
            <person name="Andreopoulos W."/>
            <person name="He G."/>
            <person name="Labutti K."/>
            <person name="Lipzen A."/>
            <person name="Ng V."/>
            <person name="Sandor L."/>
            <person name="Barry K."/>
            <person name="Martinez A.T."/>
            <person name="Xiao Y."/>
            <person name="Gibbons J.G."/>
            <person name="Terashima K."/>
            <person name="Hibbett D.S."/>
            <person name="Grigoriev I.V."/>
        </authorList>
    </citation>
    <scope>NUCLEOTIDE SEQUENCE</scope>
    <source>
        <strain evidence="4">TFB9207</strain>
    </source>
</reference>
<dbReference type="GO" id="GO:0008270">
    <property type="term" value="F:zinc ion binding"/>
    <property type="evidence" value="ECO:0007669"/>
    <property type="project" value="UniProtKB-KW"/>
</dbReference>
<keyword evidence="1" id="KW-0863">Zinc-finger</keyword>